<keyword evidence="1" id="KW-1133">Transmembrane helix</keyword>
<feature type="transmembrane region" description="Helical" evidence="1">
    <location>
        <begin position="12"/>
        <end position="34"/>
    </location>
</feature>
<dbReference type="OrthoDB" id="5766000at2"/>
<dbReference type="Pfam" id="PF13858">
    <property type="entry name" value="DUF4199"/>
    <property type="match status" value="1"/>
</dbReference>
<dbReference type="AlphaFoldDB" id="A0A1M7HQM5"/>
<evidence type="ECO:0000313" key="2">
    <source>
        <dbReference type="EMBL" id="SHM30633.1"/>
    </source>
</evidence>
<keyword evidence="1" id="KW-0812">Transmembrane</keyword>
<feature type="transmembrane region" description="Helical" evidence="1">
    <location>
        <begin position="132"/>
        <end position="154"/>
    </location>
</feature>
<gene>
    <name evidence="2" type="ORF">SAMN04488057_10113</name>
</gene>
<reference evidence="2 3" key="1">
    <citation type="submission" date="2016-11" db="EMBL/GenBank/DDBJ databases">
        <authorList>
            <person name="Jaros S."/>
            <person name="Januszkiewicz K."/>
            <person name="Wedrychowicz H."/>
        </authorList>
    </citation>
    <scope>NUCLEOTIDE SEQUENCE [LARGE SCALE GENOMIC DNA]</scope>
    <source>
        <strain evidence="2 3">CGMCC 1.6102</strain>
    </source>
</reference>
<protein>
    <recommendedName>
        <fullName evidence="4">DUF4199 domain-containing protein</fullName>
    </recommendedName>
</protein>
<evidence type="ECO:0008006" key="4">
    <source>
        <dbReference type="Google" id="ProtNLM"/>
    </source>
</evidence>
<proteinExistence type="predicted"/>
<keyword evidence="3" id="KW-1185">Reference proteome</keyword>
<accession>A0A1M7HQM5</accession>
<dbReference type="InterPro" id="IPR025250">
    <property type="entry name" value="DUF4199"/>
</dbReference>
<keyword evidence="1" id="KW-0472">Membrane</keyword>
<name>A0A1M7HQM5_9BACT</name>
<evidence type="ECO:0000313" key="3">
    <source>
        <dbReference type="Proteomes" id="UP000184513"/>
    </source>
</evidence>
<organism evidence="2 3">
    <name type="scientific">Cyclobacterium lianum</name>
    <dbReference type="NCBI Taxonomy" id="388280"/>
    <lineage>
        <taxon>Bacteria</taxon>
        <taxon>Pseudomonadati</taxon>
        <taxon>Bacteroidota</taxon>
        <taxon>Cytophagia</taxon>
        <taxon>Cytophagales</taxon>
        <taxon>Cyclobacteriaceae</taxon>
        <taxon>Cyclobacterium</taxon>
    </lineage>
</organism>
<feature type="transmembrane region" description="Helical" evidence="1">
    <location>
        <begin position="79"/>
        <end position="97"/>
    </location>
</feature>
<sequence>MKKYQTEIKWGLIFGLMSLLWMVLERVAGLHGPYIEQHAIYTNFVAIPAIAIYVLGLLEKRKKYYGGSMSYGQGFKAGLFITLVVTLLTPLTMWLTLNVITPDFLDNAAAYAVASGNMEEQAAKEYFSKRNYMIQSIVGAPIMGILTAAIVALFTRKK</sequence>
<feature type="transmembrane region" description="Helical" evidence="1">
    <location>
        <begin position="40"/>
        <end position="58"/>
    </location>
</feature>
<evidence type="ECO:0000256" key="1">
    <source>
        <dbReference type="SAM" id="Phobius"/>
    </source>
</evidence>
<dbReference type="Proteomes" id="UP000184513">
    <property type="component" value="Unassembled WGS sequence"/>
</dbReference>
<dbReference type="EMBL" id="FRCY01000001">
    <property type="protein sequence ID" value="SHM30633.1"/>
    <property type="molecule type" value="Genomic_DNA"/>
</dbReference>
<dbReference type="RefSeq" id="WP_073089805.1">
    <property type="nucleotide sequence ID" value="NZ_FRCY01000001.1"/>
</dbReference>
<dbReference type="STRING" id="388280.SAMN04488057_10113"/>